<protein>
    <recommendedName>
        <fullName evidence="3">YgiT-type zinc finger domain-containing protein</fullName>
    </recommendedName>
</protein>
<dbReference type="CDD" id="cd12870">
    <property type="entry name" value="MqsA"/>
    <property type="match status" value="1"/>
</dbReference>
<dbReference type="InterPro" id="IPR022453">
    <property type="entry name" value="Znf_MqsA-type"/>
</dbReference>
<keyword evidence="2" id="KW-1185">Reference proteome</keyword>
<evidence type="ECO:0008006" key="3">
    <source>
        <dbReference type="Google" id="ProtNLM"/>
    </source>
</evidence>
<dbReference type="STRING" id="431943.CKL_0470"/>
<gene>
    <name evidence="1" type="ordered locus">CKL_0470</name>
</gene>
<dbReference type="EMBL" id="CP000673">
    <property type="protein sequence ID" value="EDK32524.1"/>
    <property type="molecule type" value="Genomic_DNA"/>
</dbReference>
<evidence type="ECO:0000313" key="1">
    <source>
        <dbReference type="EMBL" id="EDK32524.1"/>
    </source>
</evidence>
<dbReference type="KEGG" id="ckl:CKL_0470"/>
<evidence type="ECO:0000313" key="2">
    <source>
        <dbReference type="Proteomes" id="UP000002411"/>
    </source>
</evidence>
<name>A5N5E3_CLOK5</name>
<accession>A5N5E3</accession>
<sequence>MNCILCKGDLIQGKANHIVDLNENIIIIKNVPAKVCKQCGEYFLENDIALKVEKIVEEAKKNKAEILVINYSEVAA</sequence>
<dbReference type="Proteomes" id="UP000002411">
    <property type="component" value="Chromosome"/>
</dbReference>
<reference evidence="1 2" key="1">
    <citation type="journal article" date="2008" name="Proc. Natl. Acad. Sci. U.S.A.">
        <title>The genome of Clostridium kluyveri, a strict anaerobe with unique metabolic features.</title>
        <authorList>
            <person name="Seedorf H."/>
            <person name="Fricke W.F."/>
            <person name="Veith B."/>
            <person name="Brueggemann H."/>
            <person name="Liesegang H."/>
            <person name="Strittmatter A."/>
            <person name="Miethke M."/>
            <person name="Buckel W."/>
            <person name="Hinderberger J."/>
            <person name="Li F."/>
            <person name="Hagemeier C."/>
            <person name="Thauer R.K."/>
            <person name="Gottschalk G."/>
        </authorList>
    </citation>
    <scope>NUCLEOTIDE SEQUENCE [LARGE SCALE GENOMIC DNA]</scope>
    <source>
        <strain evidence="2">ATCC 8527 / DSM 555 / NCIMB 10680</strain>
    </source>
</reference>
<dbReference type="AlphaFoldDB" id="A5N5E3"/>
<dbReference type="NCBIfam" id="TIGR03831">
    <property type="entry name" value="YgiT_finger"/>
    <property type="match status" value="1"/>
</dbReference>
<dbReference type="RefSeq" id="WP_011989039.1">
    <property type="nucleotide sequence ID" value="NC_009706.1"/>
</dbReference>
<organism evidence="1 2">
    <name type="scientific">Clostridium kluyveri (strain ATCC 8527 / DSM 555 / NBRC 12016 / NCIMB 10680 / K1)</name>
    <dbReference type="NCBI Taxonomy" id="431943"/>
    <lineage>
        <taxon>Bacteria</taxon>
        <taxon>Bacillati</taxon>
        <taxon>Bacillota</taxon>
        <taxon>Clostridia</taxon>
        <taxon>Eubacteriales</taxon>
        <taxon>Clostridiaceae</taxon>
        <taxon>Clostridium</taxon>
    </lineage>
</organism>
<dbReference type="HOGENOM" id="CLU_174612_4_0_9"/>
<dbReference type="Gene3D" id="3.10.20.860">
    <property type="match status" value="1"/>
</dbReference>
<proteinExistence type="predicted"/>
<dbReference type="eggNOG" id="ENOG5033E0U">
    <property type="taxonomic scope" value="Bacteria"/>
</dbReference>